<dbReference type="AlphaFoldDB" id="A0A840RRW0"/>
<keyword evidence="2" id="KW-1185">Reference proteome</keyword>
<accession>A0A840RRW0</accession>
<dbReference type="Proteomes" id="UP000571084">
    <property type="component" value="Unassembled WGS sequence"/>
</dbReference>
<proteinExistence type="predicted"/>
<reference evidence="1 2" key="1">
    <citation type="submission" date="2020-08" db="EMBL/GenBank/DDBJ databases">
        <title>Genomic Encyclopedia of Type Strains, Phase IV (KMG-IV): sequencing the most valuable type-strain genomes for metagenomic binning, comparative biology and taxonomic classification.</title>
        <authorList>
            <person name="Goeker M."/>
        </authorList>
    </citation>
    <scope>NUCLEOTIDE SEQUENCE [LARGE SCALE GENOMIC DNA]</scope>
    <source>
        <strain evidence="1 2">DSM 23240</strain>
    </source>
</reference>
<organism evidence="1 2">
    <name type="scientific">Glaciimonas immobilis</name>
    <dbReference type="NCBI Taxonomy" id="728004"/>
    <lineage>
        <taxon>Bacteria</taxon>
        <taxon>Pseudomonadati</taxon>
        <taxon>Pseudomonadota</taxon>
        <taxon>Betaproteobacteria</taxon>
        <taxon>Burkholderiales</taxon>
        <taxon>Oxalobacteraceae</taxon>
        <taxon>Glaciimonas</taxon>
    </lineage>
</organism>
<evidence type="ECO:0000313" key="2">
    <source>
        <dbReference type="Proteomes" id="UP000571084"/>
    </source>
</evidence>
<gene>
    <name evidence="1" type="ORF">HNR39_003066</name>
</gene>
<protein>
    <submittedName>
        <fullName evidence="1">Uncharacterized protein</fullName>
    </submittedName>
</protein>
<evidence type="ECO:0000313" key="1">
    <source>
        <dbReference type="EMBL" id="MBB5201217.1"/>
    </source>
</evidence>
<comment type="caution">
    <text evidence="1">The sequence shown here is derived from an EMBL/GenBank/DDBJ whole genome shotgun (WGS) entry which is preliminary data.</text>
</comment>
<dbReference type="EMBL" id="JACHHQ010000006">
    <property type="protein sequence ID" value="MBB5201217.1"/>
    <property type="molecule type" value="Genomic_DNA"/>
</dbReference>
<name>A0A840RRW0_9BURK</name>
<sequence length="31" mass="3548">MEIQDYHVEIDMERGFILGLAFSASESQLAF</sequence>